<gene>
    <name evidence="1" type="ORF">C2845_PM12G12520</name>
</gene>
<name>A0A3L6QGF4_PANMI</name>
<dbReference type="EMBL" id="PQIB02000012">
    <property type="protein sequence ID" value="RLM79704.1"/>
    <property type="molecule type" value="Genomic_DNA"/>
</dbReference>
<dbReference type="Proteomes" id="UP000275267">
    <property type="component" value="Unassembled WGS sequence"/>
</dbReference>
<sequence>MAAEELSERDLRRLLSRVSMPPCTCFPFQPLRFSLHKDLSDTNTYRGLLVTVTKIKQSDLQPLLRALEGYIEVVWENSHAEWVHRPS</sequence>
<organism evidence="1 2">
    <name type="scientific">Panicum miliaceum</name>
    <name type="common">Proso millet</name>
    <name type="synonym">Broomcorn millet</name>
    <dbReference type="NCBI Taxonomy" id="4540"/>
    <lineage>
        <taxon>Eukaryota</taxon>
        <taxon>Viridiplantae</taxon>
        <taxon>Streptophyta</taxon>
        <taxon>Embryophyta</taxon>
        <taxon>Tracheophyta</taxon>
        <taxon>Spermatophyta</taxon>
        <taxon>Magnoliopsida</taxon>
        <taxon>Liliopsida</taxon>
        <taxon>Poales</taxon>
        <taxon>Poaceae</taxon>
        <taxon>PACMAD clade</taxon>
        <taxon>Panicoideae</taxon>
        <taxon>Panicodae</taxon>
        <taxon>Paniceae</taxon>
        <taxon>Panicinae</taxon>
        <taxon>Panicum</taxon>
        <taxon>Panicum sect. Panicum</taxon>
    </lineage>
</organism>
<accession>A0A3L6QGF4</accession>
<reference evidence="2" key="1">
    <citation type="journal article" date="2019" name="Nat. Commun.">
        <title>The genome of broomcorn millet.</title>
        <authorList>
            <person name="Zou C."/>
            <person name="Miki D."/>
            <person name="Li D."/>
            <person name="Tang Q."/>
            <person name="Xiao L."/>
            <person name="Rajput S."/>
            <person name="Deng P."/>
            <person name="Jia W."/>
            <person name="Huang R."/>
            <person name="Zhang M."/>
            <person name="Sun Y."/>
            <person name="Hu J."/>
            <person name="Fu X."/>
            <person name="Schnable P.S."/>
            <person name="Li F."/>
            <person name="Zhang H."/>
            <person name="Feng B."/>
            <person name="Zhu X."/>
            <person name="Liu R."/>
            <person name="Schnable J.C."/>
            <person name="Zhu J.-K."/>
            <person name="Zhang H."/>
        </authorList>
    </citation>
    <scope>NUCLEOTIDE SEQUENCE [LARGE SCALE GENOMIC DNA]</scope>
</reference>
<keyword evidence="2" id="KW-1185">Reference proteome</keyword>
<comment type="caution">
    <text evidence="1">The sequence shown here is derived from an EMBL/GenBank/DDBJ whole genome shotgun (WGS) entry which is preliminary data.</text>
</comment>
<proteinExistence type="predicted"/>
<evidence type="ECO:0000313" key="2">
    <source>
        <dbReference type="Proteomes" id="UP000275267"/>
    </source>
</evidence>
<protein>
    <submittedName>
        <fullName evidence="1">Uncharacterized protein</fullName>
    </submittedName>
</protein>
<evidence type="ECO:0000313" key="1">
    <source>
        <dbReference type="EMBL" id="RLM79704.1"/>
    </source>
</evidence>
<dbReference type="AlphaFoldDB" id="A0A3L6QGF4"/>